<dbReference type="GO" id="GO:0004674">
    <property type="term" value="F:protein serine/threonine kinase activity"/>
    <property type="evidence" value="ECO:0007669"/>
    <property type="project" value="UniProtKB-KW"/>
</dbReference>
<proteinExistence type="predicted"/>
<evidence type="ECO:0000256" key="5">
    <source>
        <dbReference type="ARBA" id="ARBA00022840"/>
    </source>
</evidence>
<organism evidence="7">
    <name type="scientific">Pycnococcus provasolii</name>
    <dbReference type="NCBI Taxonomy" id="41880"/>
    <lineage>
        <taxon>Eukaryota</taxon>
        <taxon>Viridiplantae</taxon>
        <taxon>Chlorophyta</taxon>
        <taxon>Pseudoscourfieldiophyceae</taxon>
        <taxon>Pseudoscourfieldiales</taxon>
        <taxon>Pycnococcaceae</taxon>
        <taxon>Pycnococcus</taxon>
    </lineage>
</organism>
<feature type="domain" description="Protein kinase" evidence="6">
    <location>
        <begin position="24"/>
        <end position="333"/>
    </location>
</feature>
<dbReference type="PANTHER" id="PTHR24346">
    <property type="entry name" value="MAP/MICROTUBULE AFFINITY-REGULATING KINASE"/>
    <property type="match status" value="1"/>
</dbReference>
<protein>
    <recommendedName>
        <fullName evidence="6">Protein kinase domain-containing protein</fullName>
    </recommendedName>
</protein>
<dbReference type="PROSITE" id="PS00108">
    <property type="entry name" value="PROTEIN_KINASE_ST"/>
    <property type="match status" value="1"/>
</dbReference>
<dbReference type="PIRSF" id="PIRSF000654">
    <property type="entry name" value="Integrin-linked_kinase"/>
    <property type="match status" value="1"/>
</dbReference>
<keyword evidence="4" id="KW-0418">Kinase</keyword>
<dbReference type="EMBL" id="HBGR01008257">
    <property type="protein sequence ID" value="CAD9382366.1"/>
    <property type="molecule type" value="Transcribed_RNA"/>
</dbReference>
<dbReference type="Gene3D" id="1.10.510.10">
    <property type="entry name" value="Transferase(Phosphotransferase) domain 1"/>
    <property type="match status" value="2"/>
</dbReference>
<keyword evidence="1" id="KW-0723">Serine/threonine-protein kinase</keyword>
<dbReference type="InterPro" id="IPR008271">
    <property type="entry name" value="Ser/Thr_kinase_AS"/>
</dbReference>
<dbReference type="GO" id="GO:0005524">
    <property type="term" value="F:ATP binding"/>
    <property type="evidence" value="ECO:0007669"/>
    <property type="project" value="UniProtKB-KW"/>
</dbReference>
<dbReference type="PANTHER" id="PTHR24346:SF82">
    <property type="entry name" value="KP78A-RELATED"/>
    <property type="match status" value="1"/>
</dbReference>
<keyword evidence="3" id="KW-0547">Nucleotide-binding</keyword>
<accession>A0A7S2B011</accession>
<dbReference type="Pfam" id="PF00069">
    <property type="entry name" value="Pkinase"/>
    <property type="match status" value="2"/>
</dbReference>
<evidence type="ECO:0000256" key="2">
    <source>
        <dbReference type="ARBA" id="ARBA00022679"/>
    </source>
</evidence>
<sequence length="343" mass="36941">MAAATTETSYPCLLAGAVLGGGRYVVVREINRGGAAVVYEAVDREMQMAVAIKAVILDVRTRDAQVTRERVEREIKNAAVITHENVIRLLNVFAEGNCLALVLELVRGCDLLELINNSGGMLTESMARHYFLQLVSGVEYLHQRGVCHRDLKPENCMVDLATNQLKIIDLGLSKHMQSARTLGIGTPDYMAPELVLRPSYSLPQTPALGTVMEEEGGAGVAGGAAAPSPASVAGASGDAFASTTATTRGYDASAADVWSMGATLYLMVCGAYPFEDPSQPRNLAATLRNVSQGKYRPLPRHLSAEVGHLLSRMFDPDPTRRITLREIREASWCQQNQNAAAQA</sequence>
<evidence type="ECO:0000256" key="3">
    <source>
        <dbReference type="ARBA" id="ARBA00022741"/>
    </source>
</evidence>
<evidence type="ECO:0000313" key="7">
    <source>
        <dbReference type="EMBL" id="CAD9382366.1"/>
    </source>
</evidence>
<evidence type="ECO:0000259" key="6">
    <source>
        <dbReference type="PROSITE" id="PS50011"/>
    </source>
</evidence>
<dbReference type="GO" id="GO:0005737">
    <property type="term" value="C:cytoplasm"/>
    <property type="evidence" value="ECO:0007669"/>
    <property type="project" value="TreeGrafter"/>
</dbReference>
<dbReference type="GO" id="GO:0035556">
    <property type="term" value="P:intracellular signal transduction"/>
    <property type="evidence" value="ECO:0007669"/>
    <property type="project" value="TreeGrafter"/>
</dbReference>
<keyword evidence="5" id="KW-0067">ATP-binding</keyword>
<dbReference type="InterPro" id="IPR011009">
    <property type="entry name" value="Kinase-like_dom_sf"/>
</dbReference>
<reference evidence="7" key="1">
    <citation type="submission" date="2021-01" db="EMBL/GenBank/DDBJ databases">
        <authorList>
            <person name="Corre E."/>
            <person name="Pelletier E."/>
            <person name="Niang G."/>
            <person name="Scheremetjew M."/>
            <person name="Finn R."/>
            <person name="Kale V."/>
            <person name="Holt S."/>
            <person name="Cochrane G."/>
            <person name="Meng A."/>
            <person name="Brown T."/>
            <person name="Cohen L."/>
        </authorList>
    </citation>
    <scope>NUCLEOTIDE SEQUENCE</scope>
    <source>
        <strain evidence="7">RCC733</strain>
    </source>
</reference>
<gene>
    <name evidence="7" type="ORF">PPRO1471_LOCUS5497</name>
</gene>
<evidence type="ECO:0000256" key="1">
    <source>
        <dbReference type="ARBA" id="ARBA00022527"/>
    </source>
</evidence>
<dbReference type="PROSITE" id="PS50011">
    <property type="entry name" value="PROTEIN_KINASE_DOM"/>
    <property type="match status" value="1"/>
</dbReference>
<dbReference type="SMART" id="SM00220">
    <property type="entry name" value="S_TKc"/>
    <property type="match status" value="1"/>
</dbReference>
<dbReference type="SUPFAM" id="SSF56112">
    <property type="entry name" value="Protein kinase-like (PK-like)"/>
    <property type="match status" value="1"/>
</dbReference>
<dbReference type="AlphaFoldDB" id="A0A7S2B011"/>
<keyword evidence="2" id="KW-0808">Transferase</keyword>
<name>A0A7S2B011_9CHLO</name>
<evidence type="ECO:0000256" key="4">
    <source>
        <dbReference type="ARBA" id="ARBA00022777"/>
    </source>
</evidence>
<dbReference type="InterPro" id="IPR000719">
    <property type="entry name" value="Prot_kinase_dom"/>
</dbReference>